<proteinExistence type="inferred from homology"/>
<dbReference type="EMBL" id="SMAK01000001">
    <property type="protein sequence ID" value="TCT13648.1"/>
    <property type="molecule type" value="Genomic_DNA"/>
</dbReference>
<dbReference type="GO" id="GO:0033897">
    <property type="term" value="F:ribonuclease T2 activity"/>
    <property type="evidence" value="ECO:0007669"/>
    <property type="project" value="InterPro"/>
</dbReference>
<dbReference type="InterPro" id="IPR001568">
    <property type="entry name" value="RNase_T2-like"/>
</dbReference>
<gene>
    <name evidence="4" type="ORF">EDC22_101518</name>
</gene>
<dbReference type="GO" id="GO:0006401">
    <property type="term" value="P:RNA catabolic process"/>
    <property type="evidence" value="ECO:0007669"/>
    <property type="project" value="UniProtKB-ARBA"/>
</dbReference>
<evidence type="ECO:0000256" key="3">
    <source>
        <dbReference type="SAM" id="SignalP"/>
    </source>
</evidence>
<dbReference type="Gene3D" id="3.90.730.10">
    <property type="entry name" value="Ribonuclease T2-like"/>
    <property type="match status" value="1"/>
</dbReference>
<dbReference type="PANTHER" id="PTHR11240">
    <property type="entry name" value="RIBONUCLEASE T2"/>
    <property type="match status" value="1"/>
</dbReference>
<reference evidence="4 5" key="1">
    <citation type="submission" date="2019-03" db="EMBL/GenBank/DDBJ databases">
        <title>Genomic Encyclopedia of Type Strains, Phase IV (KMG-IV): sequencing the most valuable type-strain genomes for metagenomic binning, comparative biology and taxonomic classification.</title>
        <authorList>
            <person name="Goeker M."/>
        </authorList>
    </citation>
    <scope>NUCLEOTIDE SEQUENCE [LARGE SCALE GENOMIC DNA]</scope>
    <source>
        <strain evidence="4 5">DSM 19345</strain>
    </source>
</reference>
<protein>
    <submittedName>
        <fullName evidence="4">Ribonuclease T2</fullName>
    </submittedName>
</protein>
<dbReference type="InterPro" id="IPR033130">
    <property type="entry name" value="RNase_T2_His_AS_2"/>
</dbReference>
<evidence type="ECO:0000256" key="2">
    <source>
        <dbReference type="RuleBase" id="RU004328"/>
    </source>
</evidence>
<dbReference type="OrthoDB" id="4720638at2"/>
<dbReference type="CDD" id="cd01062">
    <property type="entry name" value="RNase_T2_prok"/>
    <property type="match status" value="1"/>
</dbReference>
<dbReference type="PROSITE" id="PS00530">
    <property type="entry name" value="RNASE_T2_1"/>
    <property type="match status" value="1"/>
</dbReference>
<organism evidence="4 5">
    <name type="scientific">Tepidamorphus gemmatus</name>
    <dbReference type="NCBI Taxonomy" id="747076"/>
    <lineage>
        <taxon>Bacteria</taxon>
        <taxon>Pseudomonadati</taxon>
        <taxon>Pseudomonadota</taxon>
        <taxon>Alphaproteobacteria</taxon>
        <taxon>Hyphomicrobiales</taxon>
        <taxon>Tepidamorphaceae</taxon>
        <taxon>Tepidamorphus</taxon>
    </lineage>
</organism>
<dbReference type="SUPFAM" id="SSF55895">
    <property type="entry name" value="Ribonuclease Rh-like"/>
    <property type="match status" value="1"/>
</dbReference>
<dbReference type="PROSITE" id="PS00531">
    <property type="entry name" value="RNASE_T2_2"/>
    <property type="match status" value="1"/>
</dbReference>
<comment type="similarity">
    <text evidence="1 2">Belongs to the RNase T2 family.</text>
</comment>
<dbReference type="Proteomes" id="UP000295678">
    <property type="component" value="Unassembled WGS sequence"/>
</dbReference>
<dbReference type="Pfam" id="PF00445">
    <property type="entry name" value="Ribonuclease_T2"/>
    <property type="match status" value="1"/>
</dbReference>
<evidence type="ECO:0000313" key="4">
    <source>
        <dbReference type="EMBL" id="TCT13648.1"/>
    </source>
</evidence>
<sequence>MVLHALLLLAVIIAGPASAQRVGPNVPGDFDYYVLALSWSPSYCEAEATTADRLQCGGERPYHFVVHGLWPQYHRGWPEFCRSGQLAVPEQTVRNMLDIMPSPDLVRHQWQKHGTCSGLSAESYFALVRRARERIAIPPAFQSIDRHVMVAPQDVENAFRTANPGLPADAIAVTCDHRRLREVRICLDRTLRYAACPAVDSRACRLDRAVMPPVR</sequence>
<evidence type="ECO:0000313" key="5">
    <source>
        <dbReference type="Proteomes" id="UP000295678"/>
    </source>
</evidence>
<dbReference type="GO" id="GO:0003723">
    <property type="term" value="F:RNA binding"/>
    <property type="evidence" value="ECO:0007669"/>
    <property type="project" value="InterPro"/>
</dbReference>
<dbReference type="InterPro" id="IPR036430">
    <property type="entry name" value="RNase_T2-like_sf"/>
</dbReference>
<dbReference type="AlphaFoldDB" id="A0A4R3MLH2"/>
<feature type="chain" id="PRO_5020276461" evidence="3">
    <location>
        <begin position="20"/>
        <end position="215"/>
    </location>
</feature>
<accession>A0A4R3MLH2</accession>
<keyword evidence="3" id="KW-0732">Signal</keyword>
<dbReference type="PANTHER" id="PTHR11240:SF22">
    <property type="entry name" value="RIBONUCLEASE T2"/>
    <property type="match status" value="1"/>
</dbReference>
<dbReference type="InterPro" id="IPR039378">
    <property type="entry name" value="RNase_T2_prok"/>
</dbReference>
<evidence type="ECO:0000256" key="1">
    <source>
        <dbReference type="ARBA" id="ARBA00007469"/>
    </source>
</evidence>
<dbReference type="InterPro" id="IPR018188">
    <property type="entry name" value="RNase_T2_His_AS_1"/>
</dbReference>
<feature type="signal peptide" evidence="3">
    <location>
        <begin position="1"/>
        <end position="19"/>
    </location>
</feature>
<comment type="caution">
    <text evidence="4">The sequence shown here is derived from an EMBL/GenBank/DDBJ whole genome shotgun (WGS) entry which is preliminary data.</text>
</comment>
<name>A0A4R3MLH2_9HYPH</name>
<keyword evidence="5" id="KW-1185">Reference proteome</keyword>